<dbReference type="Pfam" id="PF00535">
    <property type="entry name" value="Glycos_transf_2"/>
    <property type="match status" value="1"/>
</dbReference>
<dbReference type="Proteomes" id="UP001596024">
    <property type="component" value="Unassembled WGS sequence"/>
</dbReference>
<dbReference type="PANTHER" id="PTHR43685">
    <property type="entry name" value="GLYCOSYLTRANSFERASE"/>
    <property type="match status" value="1"/>
</dbReference>
<proteinExistence type="predicted"/>
<dbReference type="EMBL" id="JBHSGQ010000001">
    <property type="protein sequence ID" value="MFC4724459.1"/>
    <property type="molecule type" value="Genomic_DNA"/>
</dbReference>
<keyword evidence="2" id="KW-0328">Glycosyltransferase</keyword>
<reference evidence="3" key="1">
    <citation type="journal article" date="2019" name="Int. J. Syst. Evol. Microbiol.">
        <title>The Global Catalogue of Microorganisms (GCM) 10K type strain sequencing project: providing services to taxonomists for standard genome sequencing and annotation.</title>
        <authorList>
            <consortium name="The Broad Institute Genomics Platform"/>
            <consortium name="The Broad Institute Genome Sequencing Center for Infectious Disease"/>
            <person name="Wu L."/>
            <person name="Ma J."/>
        </authorList>
    </citation>
    <scope>NUCLEOTIDE SEQUENCE [LARGE SCALE GENOMIC DNA]</scope>
    <source>
        <strain evidence="3">CCUG 62981</strain>
    </source>
</reference>
<name>A0ABV9NB08_9PROT</name>
<dbReference type="InterPro" id="IPR029044">
    <property type="entry name" value="Nucleotide-diphossugar_trans"/>
</dbReference>
<dbReference type="PANTHER" id="PTHR43685:SF11">
    <property type="entry name" value="GLYCOSYLTRANSFERASE TAGX-RELATED"/>
    <property type="match status" value="1"/>
</dbReference>
<dbReference type="InterPro" id="IPR050834">
    <property type="entry name" value="Glycosyltransf_2"/>
</dbReference>
<comment type="caution">
    <text evidence="2">The sequence shown here is derived from an EMBL/GenBank/DDBJ whole genome shotgun (WGS) entry which is preliminary data.</text>
</comment>
<dbReference type="GO" id="GO:0016757">
    <property type="term" value="F:glycosyltransferase activity"/>
    <property type="evidence" value="ECO:0007669"/>
    <property type="project" value="UniProtKB-KW"/>
</dbReference>
<feature type="domain" description="Glycosyltransferase 2-like" evidence="1">
    <location>
        <begin position="6"/>
        <end position="128"/>
    </location>
</feature>
<dbReference type="SUPFAM" id="SSF53448">
    <property type="entry name" value="Nucleotide-diphospho-sugar transferases"/>
    <property type="match status" value="1"/>
</dbReference>
<dbReference type="RefSeq" id="WP_371392203.1">
    <property type="nucleotide sequence ID" value="NZ_CP163421.1"/>
</dbReference>
<gene>
    <name evidence="2" type="ORF">ACFPB0_04060</name>
</gene>
<accession>A0ABV9NB08</accession>
<dbReference type="Gene3D" id="3.90.550.10">
    <property type="entry name" value="Spore Coat Polysaccharide Biosynthesis Protein SpsA, Chain A"/>
    <property type="match status" value="1"/>
</dbReference>
<keyword evidence="3" id="KW-1185">Reference proteome</keyword>
<sequence length="289" mass="31017">MNNTVSVITRTRRRPDFLRRAFSSVAAQRLPGGGQVEWVIVNDDLPSSAVADIASAARDQGLTCVQIDTGVEAGGGRAAAANAGVRAASGWAYLLHDDDDTLAPDALAALSEALAAQADFAASACGVEEVSETGAEDLNPSVSASPMFQRDYPLSLIEVAYRNPLPPIGLMVRRSAFDKAGGYDDGLPVLEDWEFLLRLLMQDEVECIPPLLARHHRRTAEGDAANSADELHRRWDIIIRNRLLRADINAGAGGMGALANVHDRLTGERLNKLLGSVSGFARRFGHKPR</sequence>
<dbReference type="InterPro" id="IPR001173">
    <property type="entry name" value="Glyco_trans_2-like"/>
</dbReference>
<evidence type="ECO:0000313" key="3">
    <source>
        <dbReference type="Proteomes" id="UP001596024"/>
    </source>
</evidence>
<evidence type="ECO:0000259" key="1">
    <source>
        <dbReference type="Pfam" id="PF00535"/>
    </source>
</evidence>
<evidence type="ECO:0000313" key="2">
    <source>
        <dbReference type="EMBL" id="MFC4724459.1"/>
    </source>
</evidence>
<keyword evidence="2" id="KW-0808">Transferase</keyword>
<organism evidence="2 3">
    <name type="scientific">Glycocaulis abyssi</name>
    <dbReference type="NCBI Taxonomy" id="1433403"/>
    <lineage>
        <taxon>Bacteria</taxon>
        <taxon>Pseudomonadati</taxon>
        <taxon>Pseudomonadota</taxon>
        <taxon>Alphaproteobacteria</taxon>
        <taxon>Maricaulales</taxon>
        <taxon>Maricaulaceae</taxon>
        <taxon>Glycocaulis</taxon>
    </lineage>
</organism>
<dbReference type="EC" id="2.4.-.-" evidence="2"/>
<protein>
    <submittedName>
        <fullName evidence="2">Glycosyltransferase</fullName>
        <ecNumber evidence="2">2.4.-.-</ecNumber>
    </submittedName>
</protein>